<proteinExistence type="predicted"/>
<comment type="caution">
    <text evidence="1">The sequence shown here is derived from an EMBL/GenBank/DDBJ whole genome shotgun (WGS) entry which is preliminary data.</text>
</comment>
<dbReference type="EMBL" id="CM055093">
    <property type="protein sequence ID" value="KAJ7565535.1"/>
    <property type="molecule type" value="Genomic_DNA"/>
</dbReference>
<reference evidence="2" key="1">
    <citation type="journal article" date="2024" name="Proc. Natl. Acad. Sci. U.S.A.">
        <title>Extraordinary preservation of gene collinearity over three hundred million years revealed in homosporous lycophytes.</title>
        <authorList>
            <person name="Li C."/>
            <person name="Wickell D."/>
            <person name="Kuo L.Y."/>
            <person name="Chen X."/>
            <person name="Nie B."/>
            <person name="Liao X."/>
            <person name="Peng D."/>
            <person name="Ji J."/>
            <person name="Jenkins J."/>
            <person name="Williams M."/>
            <person name="Shu S."/>
            <person name="Plott C."/>
            <person name="Barry K."/>
            <person name="Rajasekar S."/>
            <person name="Grimwood J."/>
            <person name="Han X."/>
            <person name="Sun S."/>
            <person name="Hou Z."/>
            <person name="He W."/>
            <person name="Dai G."/>
            <person name="Sun C."/>
            <person name="Schmutz J."/>
            <person name="Leebens-Mack J.H."/>
            <person name="Li F.W."/>
            <person name="Wang L."/>
        </authorList>
    </citation>
    <scope>NUCLEOTIDE SEQUENCE [LARGE SCALE GENOMIC DNA]</scope>
    <source>
        <strain evidence="2">cv. PW_Plant_1</strain>
    </source>
</reference>
<organism evidence="1 2">
    <name type="scientific">Diphasiastrum complanatum</name>
    <name type="common">Issler's clubmoss</name>
    <name type="synonym">Lycopodium complanatum</name>
    <dbReference type="NCBI Taxonomy" id="34168"/>
    <lineage>
        <taxon>Eukaryota</taxon>
        <taxon>Viridiplantae</taxon>
        <taxon>Streptophyta</taxon>
        <taxon>Embryophyta</taxon>
        <taxon>Tracheophyta</taxon>
        <taxon>Lycopodiopsida</taxon>
        <taxon>Lycopodiales</taxon>
        <taxon>Lycopodiaceae</taxon>
        <taxon>Lycopodioideae</taxon>
        <taxon>Diphasiastrum</taxon>
    </lineage>
</organism>
<evidence type="ECO:0000313" key="1">
    <source>
        <dbReference type="EMBL" id="KAJ7565535.1"/>
    </source>
</evidence>
<dbReference type="Proteomes" id="UP001162992">
    <property type="component" value="Chromosome 2"/>
</dbReference>
<gene>
    <name evidence="1" type="ORF">O6H91_02G064400</name>
</gene>
<accession>A0ACC2EGN5</accession>
<name>A0ACC2EGN5_DIPCM</name>
<keyword evidence="2" id="KW-1185">Reference proteome</keyword>
<evidence type="ECO:0000313" key="2">
    <source>
        <dbReference type="Proteomes" id="UP001162992"/>
    </source>
</evidence>
<protein>
    <submittedName>
        <fullName evidence="1">Uncharacterized protein</fullName>
    </submittedName>
</protein>
<sequence length="134" mass="14753">MQRPTWCIPILLWLVALQPSSCSLESNYQQSHESRRLADAVDGGHFTSTVAAQCTTNFAKVDYSSITGVCQGPAYERSSCCTAFNTLACKYKAQVNDFTSTCPIEFMSYLNRAGGYPDGIFVGRCNSNDKICSY</sequence>